<organism evidence="2 3">
    <name type="scientific">Gossypium stocksii</name>
    <dbReference type="NCBI Taxonomy" id="47602"/>
    <lineage>
        <taxon>Eukaryota</taxon>
        <taxon>Viridiplantae</taxon>
        <taxon>Streptophyta</taxon>
        <taxon>Embryophyta</taxon>
        <taxon>Tracheophyta</taxon>
        <taxon>Spermatophyta</taxon>
        <taxon>Magnoliopsida</taxon>
        <taxon>eudicotyledons</taxon>
        <taxon>Gunneridae</taxon>
        <taxon>Pentapetalae</taxon>
        <taxon>rosids</taxon>
        <taxon>malvids</taxon>
        <taxon>Malvales</taxon>
        <taxon>Malvaceae</taxon>
        <taxon>Malvoideae</taxon>
        <taxon>Gossypium</taxon>
    </lineage>
</organism>
<accession>A0A9D3WDN1</accession>
<name>A0A9D3WDN1_9ROSI</name>
<protein>
    <submittedName>
        <fullName evidence="2">Uncharacterized protein</fullName>
    </submittedName>
</protein>
<evidence type="ECO:0000256" key="1">
    <source>
        <dbReference type="SAM" id="Phobius"/>
    </source>
</evidence>
<comment type="caution">
    <text evidence="2">The sequence shown here is derived from an EMBL/GenBank/DDBJ whole genome shotgun (WGS) entry which is preliminary data.</text>
</comment>
<dbReference type="EMBL" id="JAIQCV010000002">
    <property type="protein sequence ID" value="KAH1122199.1"/>
    <property type="molecule type" value="Genomic_DNA"/>
</dbReference>
<reference evidence="2 3" key="1">
    <citation type="journal article" date="2021" name="Plant Biotechnol. J.">
        <title>Multi-omics assisted identification of the key and species-specific regulatory components of drought-tolerant mechanisms in Gossypium stocksii.</title>
        <authorList>
            <person name="Yu D."/>
            <person name="Ke L."/>
            <person name="Zhang D."/>
            <person name="Wu Y."/>
            <person name="Sun Y."/>
            <person name="Mei J."/>
            <person name="Sun J."/>
            <person name="Sun Y."/>
        </authorList>
    </citation>
    <scope>NUCLEOTIDE SEQUENCE [LARGE SCALE GENOMIC DNA]</scope>
    <source>
        <strain evidence="3">cv. E1</strain>
        <tissue evidence="2">Leaf</tissue>
    </source>
</reference>
<evidence type="ECO:0000313" key="2">
    <source>
        <dbReference type="EMBL" id="KAH1122199.1"/>
    </source>
</evidence>
<feature type="transmembrane region" description="Helical" evidence="1">
    <location>
        <begin position="35"/>
        <end position="57"/>
    </location>
</feature>
<gene>
    <name evidence="2" type="ORF">J1N35_005359</name>
</gene>
<sequence length="146" mass="17284">MIYGGWIKMTWIRRNFTELVEDSIKVQRERYVRMYILQIIGGASKLSWGSAVFVTFYRRCVRRRNQRTSKLVEPYAESHKITYRASRYNVSIRPTIGSGLISDEFFVNIKAWHFNVPLVVYATIEMHKTNRVSQQFRFQQSIPVAP</sequence>
<proteinExistence type="predicted"/>
<keyword evidence="1" id="KW-1133">Transmembrane helix</keyword>
<keyword evidence="1" id="KW-0472">Membrane</keyword>
<keyword evidence="3" id="KW-1185">Reference proteome</keyword>
<dbReference type="AlphaFoldDB" id="A0A9D3WDN1"/>
<keyword evidence="1" id="KW-0812">Transmembrane</keyword>
<dbReference type="Proteomes" id="UP000828251">
    <property type="component" value="Unassembled WGS sequence"/>
</dbReference>
<evidence type="ECO:0000313" key="3">
    <source>
        <dbReference type="Proteomes" id="UP000828251"/>
    </source>
</evidence>